<dbReference type="InterPro" id="IPR016007">
    <property type="entry name" value="Alpha_rhamnosid"/>
</dbReference>
<dbReference type="EMBL" id="CP035945">
    <property type="protein sequence ID" value="QBE96895.1"/>
    <property type="molecule type" value="Genomic_DNA"/>
</dbReference>
<gene>
    <name evidence="6" type="ORF">PMF13cell1_02442</name>
</gene>
<evidence type="ECO:0000313" key="6">
    <source>
        <dbReference type="EMBL" id="QBE96895.1"/>
    </source>
</evidence>
<evidence type="ECO:0000259" key="3">
    <source>
        <dbReference type="Pfam" id="PF05592"/>
    </source>
</evidence>
<dbReference type="PANTHER" id="PTHR33307">
    <property type="entry name" value="ALPHA-RHAMNOSIDASE (EUROFUNG)"/>
    <property type="match status" value="1"/>
</dbReference>
<sequence length="716" mass="82251">MKKFEPDWLTIPQFACIKPETPYHKEQENCDHEEFPVKNLHVLARTDVEAEGDGQRYLLRISADDHYKLWINGTFAGQGPAPAWPEKYYYNEIDITPFFRPGKNVLAVHLYYQGLVNRVWNSGDGRFALAAQLVCGNTGEEVLPLMWRYKISEAYSGRTIGYETQFLEDFDSRRWDAGWNLADFDDSRWEPMEAAEWADYELIKQPTEMLTVYRREPEVIKKEEGCWSVDIGREITGSLCIKASGLPGEKVEILCGEEREEDGSVRFDMRCGCCYREIWTLDGGICELEPYDYKGFRYGEIRFGSRVEILEVCAEVRHYPMEDALCTLKTTDEKLAGIFSICKNAVKYGTQEAYLDCPTREKGQYLGDAVITSRSHVWLTGKTDMLRKCIDQFALTEKICPGLMAVAPGAFMQEIADFSLLWSQLLLTDHVFTGDREFLREYYDTAKGIVRYFTGYEDEKGLLDQVSEKWNLVDWPENLRDDYDFILSRPIVAKGCHNVINALYAGAIKTLTEIERILDLPVSYSFEKVRGSYIKAFYRPDKKLFADSETSGHCSLHSNIYALYFDLVPEEAVECVGDFLERKGFCCGVMTSFFLLKALGKAGRYEGVYRLLVNEGEHGWVNMLREGADTCFEAWGKEQKWNTSLCHPWASAPISILIEELAGIRPDPKEEKGFRFEPHIPDSIGRFALTVPFGKKQWRVEKLEGNIRLYQPDLEA</sequence>
<dbReference type="Gene3D" id="2.60.420.10">
    <property type="entry name" value="Maltose phosphorylase, domain 3"/>
    <property type="match status" value="1"/>
</dbReference>
<reference evidence="6 7" key="1">
    <citation type="submission" date="2019-01" db="EMBL/GenBank/DDBJ databases">
        <title>PMF-metabolizing Aryl O-demethylase.</title>
        <authorList>
            <person name="Kim M."/>
        </authorList>
    </citation>
    <scope>NUCLEOTIDE SEQUENCE [LARGE SCALE GENOMIC DNA]</scope>
    <source>
        <strain evidence="6 7">PMF1</strain>
    </source>
</reference>
<evidence type="ECO:0000313" key="7">
    <source>
        <dbReference type="Proteomes" id="UP000289794"/>
    </source>
</evidence>
<accession>A0A4P6LYN3</accession>
<dbReference type="KEGG" id="bpro:PMF13cell1_02442"/>
<dbReference type="Pfam" id="PF05592">
    <property type="entry name" value="Bac_rhamnosid"/>
    <property type="match status" value="1"/>
</dbReference>
<evidence type="ECO:0000259" key="5">
    <source>
        <dbReference type="Pfam" id="PF17389"/>
    </source>
</evidence>
<dbReference type="Gene3D" id="2.60.120.260">
    <property type="entry name" value="Galactose-binding domain-like"/>
    <property type="match status" value="2"/>
</dbReference>
<dbReference type="Pfam" id="PF17389">
    <property type="entry name" value="Bac_rhamnosid6H"/>
    <property type="match status" value="1"/>
</dbReference>
<dbReference type="InterPro" id="IPR035396">
    <property type="entry name" value="Bac_rhamnosid6H"/>
</dbReference>
<name>A0A4P6LYN3_9FIRM</name>
<dbReference type="GO" id="GO:0030596">
    <property type="term" value="F:alpha-L-rhamnosidase activity"/>
    <property type="evidence" value="ECO:0007669"/>
    <property type="project" value="UniProtKB-EC"/>
</dbReference>
<dbReference type="RefSeq" id="WP_130180882.1">
    <property type="nucleotide sequence ID" value="NZ_CP035945.1"/>
</dbReference>
<feature type="domain" description="Alpha-L-rhamnosidase six-hairpin glycosidase" evidence="5">
    <location>
        <begin position="326"/>
        <end position="658"/>
    </location>
</feature>
<dbReference type="Gene3D" id="1.50.10.10">
    <property type="match status" value="1"/>
</dbReference>
<dbReference type="InterPro" id="IPR013737">
    <property type="entry name" value="Bac_rhamnosid_N"/>
</dbReference>
<dbReference type="SUPFAM" id="SSF48208">
    <property type="entry name" value="Six-hairpin glycosidases"/>
    <property type="match status" value="1"/>
</dbReference>
<dbReference type="InterPro" id="IPR008979">
    <property type="entry name" value="Galactose-bd-like_sf"/>
</dbReference>
<dbReference type="InterPro" id="IPR012341">
    <property type="entry name" value="6hp_glycosidase-like_sf"/>
</dbReference>
<dbReference type="EC" id="3.2.1.40" evidence="2"/>
<feature type="domain" description="Alpha-L-rhamnosidase concanavalin-like" evidence="3">
    <location>
        <begin position="221"/>
        <end position="302"/>
    </location>
</feature>
<organism evidence="6 7">
    <name type="scientific">Blautia producta</name>
    <dbReference type="NCBI Taxonomy" id="33035"/>
    <lineage>
        <taxon>Bacteria</taxon>
        <taxon>Bacillati</taxon>
        <taxon>Bacillota</taxon>
        <taxon>Clostridia</taxon>
        <taxon>Lachnospirales</taxon>
        <taxon>Lachnospiraceae</taxon>
        <taxon>Blautia</taxon>
    </lineage>
</organism>
<dbReference type="InterPro" id="IPR008928">
    <property type="entry name" value="6-hairpin_glycosidase_sf"/>
</dbReference>
<evidence type="ECO:0000259" key="4">
    <source>
        <dbReference type="Pfam" id="PF08531"/>
    </source>
</evidence>
<feature type="domain" description="Bacterial alpha-L-rhamnosidase N-terminal" evidence="4">
    <location>
        <begin position="59"/>
        <end position="208"/>
    </location>
</feature>
<dbReference type="Pfam" id="PF08531">
    <property type="entry name" value="Bac_rhamnosid_N"/>
    <property type="match status" value="1"/>
</dbReference>
<dbReference type="Proteomes" id="UP000289794">
    <property type="component" value="Chromosome"/>
</dbReference>
<evidence type="ECO:0000256" key="2">
    <source>
        <dbReference type="ARBA" id="ARBA00012652"/>
    </source>
</evidence>
<dbReference type="SUPFAM" id="SSF49785">
    <property type="entry name" value="Galactose-binding domain-like"/>
    <property type="match status" value="1"/>
</dbReference>
<evidence type="ECO:0000256" key="1">
    <source>
        <dbReference type="ARBA" id="ARBA00001445"/>
    </source>
</evidence>
<dbReference type="GO" id="GO:0005975">
    <property type="term" value="P:carbohydrate metabolic process"/>
    <property type="evidence" value="ECO:0007669"/>
    <property type="project" value="InterPro"/>
</dbReference>
<protein>
    <recommendedName>
        <fullName evidence="2">alpha-L-rhamnosidase</fullName>
        <ecNumber evidence="2">3.2.1.40</ecNumber>
    </recommendedName>
</protein>
<dbReference type="PANTHER" id="PTHR33307:SF6">
    <property type="entry name" value="ALPHA-RHAMNOSIDASE (EUROFUNG)-RELATED"/>
    <property type="match status" value="1"/>
</dbReference>
<dbReference type="AlphaFoldDB" id="A0A4P6LYN3"/>
<comment type="catalytic activity">
    <reaction evidence="1">
        <text>Hydrolysis of terminal non-reducing alpha-L-rhamnose residues in alpha-L-rhamnosides.</text>
        <dbReference type="EC" id="3.2.1.40"/>
    </reaction>
</comment>
<proteinExistence type="predicted"/>
<dbReference type="InterPro" id="IPR008902">
    <property type="entry name" value="Rhamnosid_concanavalin"/>
</dbReference>